<protein>
    <submittedName>
        <fullName evidence="1">Uncharacterized protein</fullName>
    </submittedName>
</protein>
<dbReference type="STRING" id="135208.A0A4Y9ZUF1"/>
<dbReference type="OrthoDB" id="265717at2759"/>
<dbReference type="SUPFAM" id="SSF82199">
    <property type="entry name" value="SET domain"/>
    <property type="match status" value="1"/>
</dbReference>
<evidence type="ECO:0000313" key="2">
    <source>
        <dbReference type="Proteomes" id="UP000298061"/>
    </source>
</evidence>
<reference evidence="1 2" key="1">
    <citation type="submission" date="2019-02" db="EMBL/GenBank/DDBJ databases">
        <title>Genome sequencing of the rare red list fungi Hericium alpestre (H. flagellum).</title>
        <authorList>
            <person name="Buettner E."/>
            <person name="Kellner H."/>
        </authorList>
    </citation>
    <scope>NUCLEOTIDE SEQUENCE [LARGE SCALE GENOMIC DNA]</scope>
    <source>
        <strain evidence="1 2">DSM 108284</strain>
    </source>
</reference>
<dbReference type="Proteomes" id="UP000298061">
    <property type="component" value="Unassembled WGS sequence"/>
</dbReference>
<organism evidence="1 2">
    <name type="scientific">Hericium alpestre</name>
    <dbReference type="NCBI Taxonomy" id="135208"/>
    <lineage>
        <taxon>Eukaryota</taxon>
        <taxon>Fungi</taxon>
        <taxon>Dikarya</taxon>
        <taxon>Basidiomycota</taxon>
        <taxon>Agaricomycotina</taxon>
        <taxon>Agaricomycetes</taxon>
        <taxon>Russulales</taxon>
        <taxon>Hericiaceae</taxon>
        <taxon>Hericium</taxon>
    </lineage>
</organism>
<evidence type="ECO:0000313" key="1">
    <source>
        <dbReference type="EMBL" id="TFY77687.1"/>
    </source>
</evidence>
<comment type="caution">
    <text evidence="1">The sequence shown here is derived from an EMBL/GenBank/DDBJ whole genome shotgun (WGS) entry which is preliminary data.</text>
</comment>
<name>A0A4Y9ZUF1_9AGAM</name>
<keyword evidence="2" id="KW-1185">Reference proteome</keyword>
<proteinExistence type="predicted"/>
<dbReference type="AlphaFoldDB" id="A0A4Y9ZUF1"/>
<sequence length="364" mass="39807">MQQLQFTCGTSTFGLSTSPETIPFPKEEALPHGMAGLMLTSLPKFAAPKDTTECALPLGMKKLIVAQPGFPRPIPSPTSPAHTIAPASGADLGMFATRNITAGELVFAERAFVIAPLSMPGVTILGIGRTEAEKDLLKHREALLERLLGRMSHENATELLALANSRTHATPHVLHGILETNAWAIIASEMRPAIPGFSVDSVFRLGGTCAVLSRINHSPNAVISFDISSFSFALRVASDARRKVIATSEIDSKAVGMALMDISQPVDYLINRGLRILRLITEEGLQSDNLYRNHLAVLGLAYASLGNRERYLWAYARISEVNLSNAEMEALSAEDKLIWTFYPDPENYAFWDMRLRIKAHEQGK</sequence>
<dbReference type="EMBL" id="SFCI01000847">
    <property type="protein sequence ID" value="TFY77687.1"/>
    <property type="molecule type" value="Genomic_DNA"/>
</dbReference>
<gene>
    <name evidence="1" type="ORF">EWM64_g6323</name>
</gene>
<dbReference type="InterPro" id="IPR046341">
    <property type="entry name" value="SET_dom_sf"/>
</dbReference>
<accession>A0A4Y9ZUF1</accession>